<dbReference type="RefSeq" id="WP_118288518.1">
    <property type="nucleotide sequence ID" value="NZ_JACOOY010000005.1"/>
</dbReference>
<comment type="caution">
    <text evidence="1">The sequence shown here is derived from an EMBL/GenBank/DDBJ whole genome shotgun (WGS) entry which is preliminary data.</text>
</comment>
<reference evidence="1 2" key="1">
    <citation type="submission" date="2020-08" db="EMBL/GenBank/DDBJ databases">
        <title>Genome public.</title>
        <authorList>
            <person name="Liu C."/>
            <person name="Sun Q."/>
        </authorList>
    </citation>
    <scope>NUCLEOTIDE SEQUENCE [LARGE SCALE GENOMIC DNA]</scope>
    <source>
        <strain evidence="1 2">NSJ-36</strain>
    </source>
</reference>
<dbReference type="EMBL" id="JACOOY010000005">
    <property type="protein sequence ID" value="MBC5664777.1"/>
    <property type="molecule type" value="Genomic_DNA"/>
</dbReference>
<organism evidence="1 2">
    <name type="scientific">Dorea hominis</name>
    <dbReference type="NCBI Taxonomy" id="2763040"/>
    <lineage>
        <taxon>Bacteria</taxon>
        <taxon>Bacillati</taxon>
        <taxon>Bacillota</taxon>
        <taxon>Clostridia</taxon>
        <taxon>Lachnospirales</taxon>
        <taxon>Lachnospiraceae</taxon>
        <taxon>Dorea</taxon>
    </lineage>
</organism>
<sequence length="91" mass="10176">MANEWMNHPDLKNLDPIKLQLIRTAAANTGNKTGKDLAPVMMALISSAGKKGIRFTPDEFSLILEILKDGKSDQEKQNIDQMVQMVKGYMK</sequence>
<name>A0ABR7ETV8_9FIRM</name>
<accession>A0ABR7ETV8</accession>
<keyword evidence="2" id="KW-1185">Reference proteome</keyword>
<protein>
    <submittedName>
        <fullName evidence="1">Uncharacterized protein</fullName>
    </submittedName>
</protein>
<dbReference type="Proteomes" id="UP000647235">
    <property type="component" value="Unassembled WGS sequence"/>
</dbReference>
<gene>
    <name evidence="1" type="ORF">H8S07_05720</name>
</gene>
<evidence type="ECO:0000313" key="1">
    <source>
        <dbReference type="EMBL" id="MBC5664777.1"/>
    </source>
</evidence>
<evidence type="ECO:0000313" key="2">
    <source>
        <dbReference type="Proteomes" id="UP000647235"/>
    </source>
</evidence>
<proteinExistence type="predicted"/>